<reference evidence="4 5" key="1">
    <citation type="journal article" date="2016" name="Int. J. Syst. Evol. Microbiol.">
        <title>Arsenicitalea aurantiaca gen. nov., sp. nov., a new member of the family Hyphomicrobiaceae, isolated from high-arsenic sediment.</title>
        <authorList>
            <person name="Mu Y."/>
            <person name="Zhou L."/>
            <person name="Zeng X.C."/>
            <person name="Liu L."/>
            <person name="Pan Y."/>
            <person name="Chen X."/>
            <person name="Wang J."/>
            <person name="Li S."/>
            <person name="Li W.J."/>
            <person name="Wang Y."/>
        </authorList>
    </citation>
    <scope>NUCLEOTIDE SEQUENCE [LARGE SCALE GENOMIC DNA]</scope>
    <source>
        <strain evidence="4 5">42-50</strain>
    </source>
</reference>
<evidence type="ECO:0000259" key="3">
    <source>
        <dbReference type="Pfam" id="PF06791"/>
    </source>
</evidence>
<keyword evidence="5" id="KW-1185">Reference proteome</keyword>
<proteinExistence type="predicted"/>
<evidence type="ECO:0000313" key="4">
    <source>
        <dbReference type="EMBL" id="RUT32646.1"/>
    </source>
</evidence>
<sequence>MSAGNAVIGALRATLGLDTAQFDDGVKRVQSQLGGIGKAFAVLGGSAVFAGFMSGLGAAVGRIEEMLKLSAQLDKAIENTGNTARTSAKEVEEFADRIERSTGRAAEEIMAVATNLTTFGFGREQFFRAIELADDMAAAWGGDLRQNVEGLGRALAEPEKGLAMLTKRGITFTDQQKEMIAGFMRANDLVGAQGVIFEALEEQVKGVAEAGFGGLTKASANAWKSVEDFFEAIANGLSLGSGLEMALIGAAAAIDLVTANLGVIGKVVAVAGTALSVAMGPAVWGVMTTAAGLFITTVVAGIRAIGVAIAANPIGFIVTALAAGVTAAFMFRDEIKQAIGVDVAGIIKDVGNNIIAVFVGSYNFAVSTWSNLPTAFRAIGKQAVNSLMEELSKPALTWGDQVLIPGLPTGWLQQSLSDEEKAALSGATGSFGDAFGPDYLGDLFTRTFGEEGPGAIVKGFEDIGAAAGGAGGRISSELNSALEAMRLSLMTEEAAELASHQKRLAQIAQFYSNGMILKAEHDAMIEAANAQHAERMNAIAQRQIDEEARIRGQLVGHTSSIFGSLSSLMESFGEENLAAAKAFGVAQAIVNTAEGVTKALAQGGVLGFAGAASVAAAGAAQIATILSASKGGSRRPSIATPAGSGGSGGAPAQAMRQVSANITLHGNSFSAGQIEGLAKELAELVNTNGANELIASIRQAGG</sequence>
<feature type="transmembrane region" description="Helical" evidence="2">
    <location>
        <begin position="246"/>
        <end position="270"/>
    </location>
</feature>
<name>A0A433XF11_9HYPH</name>
<feature type="transmembrane region" description="Helical" evidence="2">
    <location>
        <begin position="39"/>
        <end position="60"/>
    </location>
</feature>
<accession>A0A433XF11</accession>
<dbReference type="RefSeq" id="WP_127187603.1">
    <property type="nucleotide sequence ID" value="NZ_RZNJ01000002.1"/>
</dbReference>
<dbReference type="InterPro" id="IPR009628">
    <property type="entry name" value="Phage_tape_measure_N"/>
</dbReference>
<keyword evidence="2" id="KW-1133">Transmembrane helix</keyword>
<dbReference type="OrthoDB" id="38641at2"/>
<comment type="caution">
    <text evidence="4">The sequence shown here is derived from an EMBL/GenBank/DDBJ whole genome shotgun (WGS) entry which is preliminary data.</text>
</comment>
<organism evidence="4 5">
    <name type="scientific">Arsenicitalea aurantiaca</name>
    <dbReference type="NCBI Taxonomy" id="1783274"/>
    <lineage>
        <taxon>Bacteria</taxon>
        <taxon>Pseudomonadati</taxon>
        <taxon>Pseudomonadota</taxon>
        <taxon>Alphaproteobacteria</taxon>
        <taxon>Hyphomicrobiales</taxon>
        <taxon>Devosiaceae</taxon>
        <taxon>Arsenicitalea</taxon>
    </lineage>
</organism>
<evidence type="ECO:0000256" key="1">
    <source>
        <dbReference type="SAM" id="MobiDB-lite"/>
    </source>
</evidence>
<feature type="transmembrane region" description="Helical" evidence="2">
    <location>
        <begin position="282"/>
        <end position="302"/>
    </location>
</feature>
<feature type="region of interest" description="Disordered" evidence="1">
    <location>
        <begin position="631"/>
        <end position="652"/>
    </location>
</feature>
<keyword evidence="2" id="KW-0472">Membrane</keyword>
<dbReference type="Proteomes" id="UP000281547">
    <property type="component" value="Unassembled WGS sequence"/>
</dbReference>
<feature type="domain" description="Bacteriophage tail tape measure N-terminal" evidence="3">
    <location>
        <begin position="31"/>
        <end position="180"/>
    </location>
</feature>
<keyword evidence="2" id="KW-0812">Transmembrane</keyword>
<dbReference type="EMBL" id="RZNJ01000002">
    <property type="protein sequence ID" value="RUT32646.1"/>
    <property type="molecule type" value="Genomic_DNA"/>
</dbReference>
<evidence type="ECO:0000256" key="2">
    <source>
        <dbReference type="SAM" id="Phobius"/>
    </source>
</evidence>
<dbReference type="Pfam" id="PF06791">
    <property type="entry name" value="TMP_2"/>
    <property type="match status" value="1"/>
</dbReference>
<evidence type="ECO:0000313" key="5">
    <source>
        <dbReference type="Proteomes" id="UP000281547"/>
    </source>
</evidence>
<dbReference type="AlphaFoldDB" id="A0A433XF11"/>
<gene>
    <name evidence="4" type="ORF">EMQ25_05735</name>
</gene>
<feature type="transmembrane region" description="Helical" evidence="2">
    <location>
        <begin position="309"/>
        <end position="331"/>
    </location>
</feature>
<protein>
    <recommendedName>
        <fullName evidence="3">Bacteriophage tail tape measure N-terminal domain-containing protein</fullName>
    </recommendedName>
</protein>